<protein>
    <submittedName>
        <fullName evidence="2">Damage-inducible protein CinA</fullName>
    </submittedName>
</protein>
<dbReference type="InterPro" id="IPR008136">
    <property type="entry name" value="CinA_C"/>
</dbReference>
<name>A0A2V1JYT9_9BURK</name>
<comment type="caution">
    <text evidence="2">The sequence shown here is derived from an EMBL/GenBank/DDBJ whole genome shotgun (WGS) entry which is preliminary data.</text>
</comment>
<dbReference type="NCBIfam" id="TIGR00199">
    <property type="entry name" value="PncC_domain"/>
    <property type="match status" value="1"/>
</dbReference>
<dbReference type="EMBL" id="QETA01000002">
    <property type="protein sequence ID" value="PWF24064.1"/>
    <property type="molecule type" value="Genomic_DNA"/>
</dbReference>
<reference evidence="3" key="1">
    <citation type="submission" date="2018-05" db="EMBL/GenBank/DDBJ databases">
        <authorList>
            <person name="Li Y."/>
        </authorList>
    </citation>
    <scope>NUCLEOTIDE SEQUENCE [LARGE SCALE GENOMIC DNA]</scope>
    <source>
        <strain evidence="3">3d-2-2</strain>
    </source>
</reference>
<dbReference type="SUPFAM" id="SSF142433">
    <property type="entry name" value="CinA-like"/>
    <property type="match status" value="1"/>
</dbReference>
<dbReference type="AlphaFoldDB" id="A0A2V1JYT9"/>
<proteinExistence type="predicted"/>
<dbReference type="Pfam" id="PF02464">
    <property type="entry name" value="CinA"/>
    <property type="match status" value="1"/>
</dbReference>
<evidence type="ECO:0000259" key="1">
    <source>
        <dbReference type="Pfam" id="PF02464"/>
    </source>
</evidence>
<dbReference type="Proteomes" id="UP000245212">
    <property type="component" value="Unassembled WGS sequence"/>
</dbReference>
<keyword evidence="3" id="KW-1185">Reference proteome</keyword>
<dbReference type="InterPro" id="IPR036653">
    <property type="entry name" value="CinA-like_C"/>
</dbReference>
<evidence type="ECO:0000313" key="3">
    <source>
        <dbReference type="Proteomes" id="UP000245212"/>
    </source>
</evidence>
<gene>
    <name evidence="2" type="ORF">DD235_07035</name>
</gene>
<feature type="domain" description="CinA C-terminal" evidence="1">
    <location>
        <begin position="15"/>
        <end position="168"/>
    </location>
</feature>
<dbReference type="Gene3D" id="3.90.950.20">
    <property type="entry name" value="CinA-like"/>
    <property type="match status" value="1"/>
</dbReference>
<organism evidence="2 3">
    <name type="scientific">Corticimicrobacter populi</name>
    <dbReference type="NCBI Taxonomy" id="2175229"/>
    <lineage>
        <taxon>Bacteria</taxon>
        <taxon>Pseudomonadati</taxon>
        <taxon>Pseudomonadota</taxon>
        <taxon>Betaproteobacteria</taxon>
        <taxon>Burkholderiales</taxon>
        <taxon>Alcaligenaceae</taxon>
        <taxon>Corticimicrobacter</taxon>
    </lineage>
</organism>
<sequence length="173" mass="18355">MQSIEQLSARIGQEAELLASQMRTRGWMLATAESCTGGLLAGAITDLPGSSDWFERGYVTYSNAAKQDELGVTADALHRYGAVSEQVAAQMAAGVLKASVRPALSLATTGIAGPGGATDGKPVGMVCFGMAWRDAGEILTRTETCLFAGDRRQVRLAAVEFALRLARHFSEMR</sequence>
<accession>A0A2V1JYT9</accession>
<evidence type="ECO:0000313" key="2">
    <source>
        <dbReference type="EMBL" id="PWF24064.1"/>
    </source>
</evidence>
<dbReference type="RefSeq" id="WP_109061342.1">
    <property type="nucleotide sequence ID" value="NZ_QETA01000002.1"/>
</dbReference>